<keyword evidence="4" id="KW-0862">Zinc</keyword>
<evidence type="ECO:0000256" key="12">
    <source>
        <dbReference type="SAM" id="MobiDB-lite"/>
    </source>
</evidence>
<comment type="catalytic activity">
    <reaction evidence="11">
        <text>adenosine(37) in tRNA(Ala) + H2O + H(+) = inosine(37) in tRNA(Ala) + NH4(+)</text>
        <dbReference type="Rhea" id="RHEA:50968"/>
        <dbReference type="Rhea" id="RHEA-COMP:12855"/>
        <dbReference type="Rhea" id="RHEA-COMP:12856"/>
        <dbReference type="ChEBI" id="CHEBI:15377"/>
        <dbReference type="ChEBI" id="CHEBI:15378"/>
        <dbReference type="ChEBI" id="CHEBI:28938"/>
        <dbReference type="ChEBI" id="CHEBI:74411"/>
        <dbReference type="ChEBI" id="CHEBI:82852"/>
        <dbReference type="EC" id="3.5.4.34"/>
    </reaction>
</comment>
<dbReference type="PANTHER" id="PTHR46516">
    <property type="entry name" value="TRNA-SPECIFIC ADENOSINE DEAMINASE 1"/>
    <property type="match status" value="1"/>
</dbReference>
<reference evidence="14" key="1">
    <citation type="submission" date="2021-02" db="EMBL/GenBank/DDBJ databases">
        <authorList>
            <person name="Dougan E. K."/>
            <person name="Rhodes N."/>
            <person name="Thang M."/>
            <person name="Chan C."/>
        </authorList>
    </citation>
    <scope>NUCLEOTIDE SEQUENCE</scope>
</reference>
<evidence type="ECO:0000256" key="2">
    <source>
        <dbReference type="ARBA" id="ARBA00022723"/>
    </source>
</evidence>
<comment type="similarity">
    <text evidence="7">Belongs to the ADAT1 family.</text>
</comment>
<dbReference type="InterPro" id="IPR002466">
    <property type="entry name" value="A_deamin"/>
</dbReference>
<evidence type="ECO:0000256" key="5">
    <source>
        <dbReference type="ARBA" id="ARBA00037026"/>
    </source>
</evidence>
<dbReference type="EC" id="3.5.4.34" evidence="8"/>
<evidence type="ECO:0000259" key="13">
    <source>
        <dbReference type="PROSITE" id="PS50141"/>
    </source>
</evidence>
<evidence type="ECO:0000256" key="9">
    <source>
        <dbReference type="ARBA" id="ARBA00040502"/>
    </source>
</evidence>
<dbReference type="GO" id="GO:0043829">
    <property type="term" value="F:tRNA-specific adenosine-37 deaminase activity"/>
    <property type="evidence" value="ECO:0007669"/>
    <property type="project" value="UniProtKB-EC"/>
</dbReference>
<feature type="region of interest" description="Disordered" evidence="12">
    <location>
        <begin position="382"/>
        <end position="406"/>
    </location>
</feature>
<dbReference type="GO" id="GO:0046872">
    <property type="term" value="F:metal ion binding"/>
    <property type="evidence" value="ECO:0007669"/>
    <property type="project" value="UniProtKB-KW"/>
</dbReference>
<feature type="non-terminal residue" evidence="14">
    <location>
        <position position="1"/>
    </location>
</feature>
<dbReference type="Pfam" id="PF02137">
    <property type="entry name" value="A_deamin"/>
    <property type="match status" value="1"/>
</dbReference>
<feature type="compositionally biased region" description="Basic and acidic residues" evidence="12">
    <location>
        <begin position="382"/>
        <end position="394"/>
    </location>
</feature>
<dbReference type="Proteomes" id="UP000649617">
    <property type="component" value="Unassembled WGS sequence"/>
</dbReference>
<protein>
    <recommendedName>
        <fullName evidence="9">tRNA-specific adenosine deaminase 1</fullName>
        <ecNumber evidence="8">3.5.4.34</ecNumber>
    </recommendedName>
    <alternativeName>
        <fullName evidence="10">tRNA-specific adenosine-37 deaminase</fullName>
    </alternativeName>
</protein>
<evidence type="ECO:0000313" key="14">
    <source>
        <dbReference type="EMBL" id="CAE7277951.1"/>
    </source>
</evidence>
<sequence>MTAGGGQVLHDCHAEALCRRAFHRFLLADMICAACGTPSSASLLRRVKSEELLFALQDDLHLHFYVSTLPCGQCAMLPLSNNSEGSLARKPRQDADPATVADRNRTGAKPSRGMPTDPKAVGANFHQDGVLRYKSGRSDTRLLGSTATTESLTIPRSLLRPESRTVCYSCSDKICRWNHVGWQGALLSRLLQAPVYMKSIVIGGSLFQEGFVKNALFGRALLHSASNPGPLFCNTRLSFQSSREAAEATEGCCKVSTAGLSLVWAAADLPSMGAAARLHKRSISNKTPGFYDILIGHTGQRQGLRNDQGRRKDQQAAHHSWAWRLRHCHHLRCVVKSKFKHPVRFEVSPLCKKLMVEDALQSIWCILGSGEALADWLASDSPKEGVAEHDGDRLGRKRRRLSSAPKTSVEADAAPVRFPTYAWFKEAASCPAYQSSRSSFHSVEPFMHWARKHKLASMNNTPGVDAFEVQSALDPSQLADSELFLAHWPVAAKSDVDCCMPDPS</sequence>
<evidence type="ECO:0000256" key="6">
    <source>
        <dbReference type="ARBA" id="ARBA00037784"/>
    </source>
</evidence>
<keyword evidence="15" id="KW-1185">Reference proteome</keyword>
<evidence type="ECO:0000256" key="1">
    <source>
        <dbReference type="ARBA" id="ARBA00022694"/>
    </source>
</evidence>
<evidence type="ECO:0000256" key="3">
    <source>
        <dbReference type="ARBA" id="ARBA00022801"/>
    </source>
</evidence>
<evidence type="ECO:0000256" key="4">
    <source>
        <dbReference type="ARBA" id="ARBA00022833"/>
    </source>
</evidence>
<organism evidence="14 15">
    <name type="scientific">Symbiodinium pilosum</name>
    <name type="common">Dinoflagellate</name>
    <dbReference type="NCBI Taxonomy" id="2952"/>
    <lineage>
        <taxon>Eukaryota</taxon>
        <taxon>Sar</taxon>
        <taxon>Alveolata</taxon>
        <taxon>Dinophyceae</taxon>
        <taxon>Suessiales</taxon>
        <taxon>Symbiodiniaceae</taxon>
        <taxon>Symbiodinium</taxon>
    </lineage>
</organism>
<keyword evidence="1" id="KW-0819">tRNA processing</keyword>
<dbReference type="EMBL" id="CAJNIZ010009224">
    <property type="protein sequence ID" value="CAE7277951.1"/>
    <property type="molecule type" value="Genomic_DNA"/>
</dbReference>
<evidence type="ECO:0000313" key="15">
    <source>
        <dbReference type="Proteomes" id="UP000649617"/>
    </source>
</evidence>
<comment type="cofactor">
    <cofactor evidence="5">
        <name>1D-myo-inositol hexakisphosphate</name>
        <dbReference type="ChEBI" id="CHEBI:58130"/>
    </cofactor>
</comment>
<feature type="region of interest" description="Disordered" evidence="12">
    <location>
        <begin position="85"/>
        <end position="120"/>
    </location>
</feature>
<name>A0A812MWW5_SYMPI</name>
<comment type="caution">
    <text evidence="14">The sequence shown here is derived from an EMBL/GenBank/DDBJ whole genome shotgun (WGS) entry which is preliminary data.</text>
</comment>
<gene>
    <name evidence="14" type="primary">adat1</name>
    <name evidence="14" type="ORF">SPIL2461_LOCUS6216</name>
</gene>
<dbReference type="OrthoDB" id="332499at2759"/>
<dbReference type="PANTHER" id="PTHR46516:SF1">
    <property type="entry name" value="TRNA-SPECIFIC ADENOSINE DEAMINASE 1"/>
    <property type="match status" value="1"/>
</dbReference>
<evidence type="ECO:0000256" key="8">
    <source>
        <dbReference type="ARBA" id="ARBA00038940"/>
    </source>
</evidence>
<comment type="function">
    <text evidence="6">Specifically deaminates adenosine-37 to inosine in tRNA-Ala.</text>
</comment>
<evidence type="ECO:0000256" key="11">
    <source>
        <dbReference type="ARBA" id="ARBA00047635"/>
    </source>
</evidence>
<proteinExistence type="inferred from homology"/>
<evidence type="ECO:0000256" key="10">
    <source>
        <dbReference type="ARBA" id="ARBA00041760"/>
    </source>
</evidence>
<feature type="domain" description="A to I editase" evidence="13">
    <location>
        <begin position="1"/>
        <end position="310"/>
    </location>
</feature>
<keyword evidence="2" id="KW-0479">Metal-binding</keyword>
<dbReference type="AlphaFoldDB" id="A0A812MWW5"/>
<dbReference type="GO" id="GO:0003723">
    <property type="term" value="F:RNA binding"/>
    <property type="evidence" value="ECO:0007669"/>
    <property type="project" value="InterPro"/>
</dbReference>
<dbReference type="PROSITE" id="PS50141">
    <property type="entry name" value="A_DEAMIN_EDITASE"/>
    <property type="match status" value="1"/>
</dbReference>
<dbReference type="SMART" id="SM00552">
    <property type="entry name" value="ADEAMc"/>
    <property type="match status" value="1"/>
</dbReference>
<keyword evidence="3" id="KW-0378">Hydrolase</keyword>
<dbReference type="GO" id="GO:0008033">
    <property type="term" value="P:tRNA processing"/>
    <property type="evidence" value="ECO:0007669"/>
    <property type="project" value="UniProtKB-KW"/>
</dbReference>
<accession>A0A812MWW5</accession>
<evidence type="ECO:0000256" key="7">
    <source>
        <dbReference type="ARBA" id="ARBA00038326"/>
    </source>
</evidence>